<dbReference type="Proteomes" id="UP000044071">
    <property type="component" value="Unassembled WGS sequence"/>
</dbReference>
<dbReference type="STRING" id="1034943.BN59_03821"/>
<protein>
    <submittedName>
        <fullName evidence="1">Uncharacterized protein</fullName>
    </submittedName>
</protein>
<organism evidence="1 2">
    <name type="scientific">Legionella massiliensis</name>
    <dbReference type="NCBI Taxonomy" id="1034943"/>
    <lineage>
        <taxon>Bacteria</taxon>
        <taxon>Pseudomonadati</taxon>
        <taxon>Pseudomonadota</taxon>
        <taxon>Gammaproteobacteria</taxon>
        <taxon>Legionellales</taxon>
        <taxon>Legionellaceae</taxon>
        <taxon>Legionella</taxon>
    </lineage>
</organism>
<name>A0A078L6H2_9GAMM</name>
<reference evidence="1 2" key="1">
    <citation type="submission" date="2014-06" db="EMBL/GenBank/DDBJ databases">
        <authorList>
            <person name="Urmite Genomes Urmite Genomes"/>
        </authorList>
    </citation>
    <scope>NUCLEOTIDE SEQUENCE [LARGE SCALE GENOMIC DNA]</scope>
</reference>
<dbReference type="AlphaFoldDB" id="A0A078L6H2"/>
<accession>A0A078L6H2</accession>
<gene>
    <name evidence="1" type="ORF">BN59_03821</name>
</gene>
<evidence type="ECO:0000313" key="2">
    <source>
        <dbReference type="Proteomes" id="UP000044071"/>
    </source>
</evidence>
<proteinExistence type="predicted"/>
<keyword evidence="2" id="KW-1185">Reference proteome</keyword>
<evidence type="ECO:0000313" key="1">
    <source>
        <dbReference type="EMBL" id="CDZ79503.1"/>
    </source>
</evidence>
<sequence length="85" mass="9965">MSQENKNRYGYGRIQHPPKKIIKSRNETCDSPYLHYNFLVSLVSNEQVKKNIITKIFPSTLLIAKRMERFGLLLAVVCYLTINNY</sequence>
<dbReference type="EMBL" id="CCSB01000005">
    <property type="protein sequence ID" value="CDZ79503.1"/>
    <property type="molecule type" value="Genomic_DNA"/>
</dbReference>
<dbReference type="RefSeq" id="WP_044012880.1">
    <property type="nucleotide sequence ID" value="NZ_CCVW01000005.1"/>
</dbReference>